<keyword evidence="2 5" id="KW-0560">Oxidoreductase</keyword>
<protein>
    <submittedName>
        <fullName evidence="5">D-arabinitol dehydrogenase (NADP+)</fullName>
        <ecNumber evidence="5">1.1.1.287</ecNumber>
    </submittedName>
</protein>
<evidence type="ECO:0000256" key="2">
    <source>
        <dbReference type="ARBA" id="ARBA00023002"/>
    </source>
</evidence>
<name>A0ABV2QQZ5_9MICO</name>
<feature type="domain" description="Alcohol dehydrogenase-like C-terminal" evidence="3">
    <location>
        <begin position="169"/>
        <end position="289"/>
    </location>
</feature>
<proteinExistence type="predicted"/>
<dbReference type="InterPro" id="IPR036291">
    <property type="entry name" value="NAD(P)-bd_dom_sf"/>
</dbReference>
<dbReference type="Gene3D" id="3.90.180.10">
    <property type="entry name" value="Medium-chain alcohol dehydrogenases, catalytic domain"/>
    <property type="match status" value="1"/>
</dbReference>
<dbReference type="InterPro" id="IPR011032">
    <property type="entry name" value="GroES-like_sf"/>
</dbReference>
<dbReference type="EC" id="1.1.1.287" evidence="5"/>
<dbReference type="Pfam" id="PF00107">
    <property type="entry name" value="ADH_zinc_N"/>
    <property type="match status" value="1"/>
</dbReference>
<dbReference type="Gene3D" id="3.40.50.720">
    <property type="entry name" value="NAD(P)-binding Rossmann-like Domain"/>
    <property type="match status" value="1"/>
</dbReference>
<dbReference type="SUPFAM" id="SSF51735">
    <property type="entry name" value="NAD(P)-binding Rossmann-fold domains"/>
    <property type="match status" value="1"/>
</dbReference>
<organism evidence="5 6">
    <name type="scientific">Conyzicola nivalis</name>
    <dbReference type="NCBI Taxonomy" id="1477021"/>
    <lineage>
        <taxon>Bacteria</taxon>
        <taxon>Bacillati</taxon>
        <taxon>Actinomycetota</taxon>
        <taxon>Actinomycetes</taxon>
        <taxon>Micrococcales</taxon>
        <taxon>Microbacteriaceae</taxon>
        <taxon>Conyzicola</taxon>
    </lineage>
</organism>
<gene>
    <name evidence="5" type="ORF">ABIE21_002423</name>
</gene>
<comment type="caution">
    <text evidence="5">The sequence shown here is derived from an EMBL/GenBank/DDBJ whole genome shotgun (WGS) entry which is preliminary data.</text>
</comment>
<sequence length="343" mass="35561">MKAIVFREGSQWAVEDVDTPVPGEGEVRLRIIRTGVCGTDEHLLHGGFIAKLPLIPGHEMLGEVESLGEGVTGPAIGTVVAVDNTIHCGECGACLKGRALFCENFVSLGCNAPGGFAEYVVVRAAKTFPTLGLSPDVAVFAEPTACAMHGVDILDLAPASDVLIFGAGPTGLILSQLVRMAGAARVTVAAPTPSKLALATQFGADHTVVVDRDDPSAAIAELHTIAPKGFDAVIEATGVVALLEHAVGLTATGGTVMVYGVASEDARARLSPYEIFSRELTVKGSFAQAFTLGRAMTALRSGRISVEGIVTDVVGLDDFGRALSNLKDSGQVKTMVDPSLWRA</sequence>
<dbReference type="InterPro" id="IPR013149">
    <property type="entry name" value="ADH-like_C"/>
</dbReference>
<dbReference type="PANTHER" id="PTHR43401">
    <property type="entry name" value="L-THREONINE 3-DEHYDROGENASE"/>
    <property type="match status" value="1"/>
</dbReference>
<dbReference type="EMBL" id="JBEPSJ010000002">
    <property type="protein sequence ID" value="MET4582913.1"/>
    <property type="molecule type" value="Genomic_DNA"/>
</dbReference>
<dbReference type="InterPro" id="IPR013154">
    <property type="entry name" value="ADH-like_N"/>
</dbReference>
<dbReference type="Pfam" id="PF08240">
    <property type="entry name" value="ADH_N"/>
    <property type="match status" value="1"/>
</dbReference>
<evidence type="ECO:0000313" key="6">
    <source>
        <dbReference type="Proteomes" id="UP001549257"/>
    </source>
</evidence>
<evidence type="ECO:0000259" key="3">
    <source>
        <dbReference type="Pfam" id="PF00107"/>
    </source>
</evidence>
<keyword evidence="6" id="KW-1185">Reference proteome</keyword>
<reference evidence="5 6" key="1">
    <citation type="submission" date="2024-06" db="EMBL/GenBank/DDBJ databases">
        <title>Sorghum-associated microbial communities from plants grown in Nebraska, USA.</title>
        <authorList>
            <person name="Schachtman D."/>
        </authorList>
    </citation>
    <scope>NUCLEOTIDE SEQUENCE [LARGE SCALE GENOMIC DNA]</scope>
    <source>
        <strain evidence="5 6">2857</strain>
    </source>
</reference>
<dbReference type="CDD" id="cd08234">
    <property type="entry name" value="threonine_DH_like"/>
    <property type="match status" value="1"/>
</dbReference>
<evidence type="ECO:0000256" key="1">
    <source>
        <dbReference type="ARBA" id="ARBA00001947"/>
    </source>
</evidence>
<feature type="domain" description="Alcohol dehydrogenase-like N-terminal" evidence="4">
    <location>
        <begin position="23"/>
        <end position="129"/>
    </location>
</feature>
<dbReference type="Proteomes" id="UP001549257">
    <property type="component" value="Unassembled WGS sequence"/>
</dbReference>
<dbReference type="InterPro" id="IPR050129">
    <property type="entry name" value="Zn_alcohol_dh"/>
</dbReference>
<dbReference type="SUPFAM" id="SSF50129">
    <property type="entry name" value="GroES-like"/>
    <property type="match status" value="1"/>
</dbReference>
<evidence type="ECO:0000259" key="4">
    <source>
        <dbReference type="Pfam" id="PF08240"/>
    </source>
</evidence>
<dbReference type="GO" id="GO:0033709">
    <property type="term" value="F:D-arabinitol dehydrogenase (NADP+) activity"/>
    <property type="evidence" value="ECO:0007669"/>
    <property type="project" value="UniProtKB-EC"/>
</dbReference>
<dbReference type="PANTHER" id="PTHR43401:SF2">
    <property type="entry name" value="L-THREONINE 3-DEHYDROGENASE"/>
    <property type="match status" value="1"/>
</dbReference>
<comment type="cofactor">
    <cofactor evidence="1">
        <name>Zn(2+)</name>
        <dbReference type="ChEBI" id="CHEBI:29105"/>
    </cofactor>
</comment>
<accession>A0ABV2QQZ5</accession>
<dbReference type="RefSeq" id="WP_354025067.1">
    <property type="nucleotide sequence ID" value="NZ_JBEPSJ010000002.1"/>
</dbReference>
<evidence type="ECO:0000313" key="5">
    <source>
        <dbReference type="EMBL" id="MET4582913.1"/>
    </source>
</evidence>